<protein>
    <submittedName>
        <fullName evidence="2">GCN5-like N-acetyltransferase</fullName>
    </submittedName>
</protein>
<reference evidence="2 3" key="1">
    <citation type="submission" date="2016-06" db="EMBL/GenBank/DDBJ databases">
        <authorList>
            <person name="Kjaerup R.B."/>
            <person name="Dalgaard T.S."/>
            <person name="Juul-Madsen H.R."/>
        </authorList>
    </citation>
    <scope>NUCLEOTIDE SEQUENCE [LARGE SCALE GENOMIC DNA]</scope>
    <source>
        <strain evidence="2">2</strain>
    </source>
</reference>
<dbReference type="EMBL" id="FLQY01000235">
    <property type="protein sequence ID" value="SBT09171.1"/>
    <property type="molecule type" value="Genomic_DNA"/>
</dbReference>
<dbReference type="Proteomes" id="UP000199600">
    <property type="component" value="Unassembled WGS sequence"/>
</dbReference>
<dbReference type="Pfam" id="PF00583">
    <property type="entry name" value="Acetyltransf_1"/>
    <property type="match status" value="1"/>
</dbReference>
<accession>A0A1A8XWS4</accession>
<dbReference type="AlphaFoldDB" id="A0A1A8XWS4"/>
<dbReference type="SUPFAM" id="SSF55729">
    <property type="entry name" value="Acyl-CoA N-acyltransferases (Nat)"/>
    <property type="match status" value="1"/>
</dbReference>
<gene>
    <name evidence="2" type="ORF">PROAA_310014</name>
</gene>
<evidence type="ECO:0000259" key="1">
    <source>
        <dbReference type="PROSITE" id="PS51186"/>
    </source>
</evidence>
<keyword evidence="3" id="KW-1185">Reference proteome</keyword>
<keyword evidence="2" id="KW-0808">Transferase</keyword>
<organism evidence="2 3">
    <name type="scientific">Candidatus Propionivibrio aalborgensis</name>
    <dbReference type="NCBI Taxonomy" id="1860101"/>
    <lineage>
        <taxon>Bacteria</taxon>
        <taxon>Pseudomonadati</taxon>
        <taxon>Pseudomonadota</taxon>
        <taxon>Betaproteobacteria</taxon>
        <taxon>Rhodocyclales</taxon>
        <taxon>Rhodocyclaceae</taxon>
        <taxon>Propionivibrio</taxon>
    </lineage>
</organism>
<dbReference type="InterPro" id="IPR000182">
    <property type="entry name" value="GNAT_dom"/>
</dbReference>
<sequence>MAPELRVIAVTGASGHVTERDCLEWLAKAESVHRQLRPQLPADYLSRMREVFANGARMAVVVAGDAVVCVALWRLIENTYEGRRLYVDDLVSDETHRSQGTGKMMLDWLEAHATSLGCHVLALDSGVQRQRAHHFYFREGMHIPSFSFRKALK</sequence>
<dbReference type="InterPro" id="IPR016181">
    <property type="entry name" value="Acyl_CoA_acyltransferase"/>
</dbReference>
<evidence type="ECO:0000313" key="2">
    <source>
        <dbReference type="EMBL" id="SBT09171.1"/>
    </source>
</evidence>
<name>A0A1A8XWS4_9RHOO</name>
<evidence type="ECO:0000313" key="3">
    <source>
        <dbReference type="Proteomes" id="UP000199600"/>
    </source>
</evidence>
<dbReference type="Gene3D" id="3.40.630.30">
    <property type="match status" value="1"/>
</dbReference>
<feature type="domain" description="N-acetyltransferase" evidence="1">
    <location>
        <begin position="17"/>
        <end position="153"/>
    </location>
</feature>
<dbReference type="PROSITE" id="PS51186">
    <property type="entry name" value="GNAT"/>
    <property type="match status" value="1"/>
</dbReference>
<dbReference type="GO" id="GO:0016747">
    <property type="term" value="F:acyltransferase activity, transferring groups other than amino-acyl groups"/>
    <property type="evidence" value="ECO:0007669"/>
    <property type="project" value="InterPro"/>
</dbReference>
<proteinExistence type="predicted"/>
<dbReference type="RefSeq" id="WP_186411497.1">
    <property type="nucleotide sequence ID" value="NZ_FLQY01000235.1"/>
</dbReference>